<evidence type="ECO:0000256" key="2">
    <source>
        <dbReference type="SAM" id="MobiDB-lite"/>
    </source>
</evidence>
<dbReference type="AlphaFoldDB" id="A0A8S3G1D6"/>
<evidence type="ECO:0000256" key="1">
    <source>
        <dbReference type="PROSITE-ProRule" id="PRU00047"/>
    </source>
</evidence>
<reference evidence="4" key="1">
    <citation type="submission" date="2021-02" db="EMBL/GenBank/DDBJ databases">
        <authorList>
            <person name="Nowell W R."/>
        </authorList>
    </citation>
    <scope>NUCLEOTIDE SEQUENCE</scope>
</reference>
<accession>A0A8S3G1D6</accession>
<feature type="compositionally biased region" description="Low complexity" evidence="2">
    <location>
        <begin position="44"/>
        <end position="60"/>
    </location>
</feature>
<feature type="region of interest" description="Disordered" evidence="2">
    <location>
        <begin position="84"/>
        <end position="132"/>
    </location>
</feature>
<dbReference type="GO" id="GO:0008270">
    <property type="term" value="F:zinc ion binding"/>
    <property type="evidence" value="ECO:0007669"/>
    <property type="project" value="UniProtKB-KW"/>
</dbReference>
<dbReference type="Proteomes" id="UP000676336">
    <property type="component" value="Unassembled WGS sequence"/>
</dbReference>
<feature type="domain" description="CCHC-type" evidence="3">
    <location>
        <begin position="66"/>
        <end position="81"/>
    </location>
</feature>
<proteinExistence type="predicted"/>
<protein>
    <recommendedName>
        <fullName evidence="3">CCHC-type domain-containing protein</fullName>
    </recommendedName>
</protein>
<dbReference type="EMBL" id="CAJOBI010326599">
    <property type="protein sequence ID" value="CAF5192752.1"/>
    <property type="molecule type" value="Genomic_DNA"/>
</dbReference>
<feature type="non-terminal residue" evidence="4">
    <location>
        <position position="1"/>
    </location>
</feature>
<gene>
    <name evidence="4" type="ORF">BYL167_LOCUS70690</name>
    <name evidence="5" type="ORF">SMN809_LOCUS72847</name>
</gene>
<feature type="compositionally biased region" description="Polar residues" evidence="2">
    <location>
        <begin position="105"/>
        <end position="125"/>
    </location>
</feature>
<dbReference type="SUPFAM" id="SSF57756">
    <property type="entry name" value="Retrovirus zinc finger-like domains"/>
    <property type="match status" value="1"/>
</dbReference>
<organism evidence="4 6">
    <name type="scientific">Rotaria magnacalcarata</name>
    <dbReference type="NCBI Taxonomy" id="392030"/>
    <lineage>
        <taxon>Eukaryota</taxon>
        <taxon>Metazoa</taxon>
        <taxon>Spiralia</taxon>
        <taxon>Gnathifera</taxon>
        <taxon>Rotifera</taxon>
        <taxon>Eurotatoria</taxon>
        <taxon>Bdelloidea</taxon>
        <taxon>Philodinida</taxon>
        <taxon>Philodinidae</taxon>
        <taxon>Rotaria</taxon>
    </lineage>
</organism>
<name>A0A8S3G1D6_9BILA</name>
<keyword evidence="1" id="KW-0479">Metal-binding</keyword>
<dbReference type="Pfam" id="PF00098">
    <property type="entry name" value="zf-CCHC"/>
    <property type="match status" value="1"/>
</dbReference>
<evidence type="ECO:0000313" key="4">
    <source>
        <dbReference type="EMBL" id="CAF5143561.1"/>
    </source>
</evidence>
<dbReference type="InterPro" id="IPR001878">
    <property type="entry name" value="Znf_CCHC"/>
</dbReference>
<keyword evidence="1" id="KW-0863">Zinc-finger</keyword>
<evidence type="ECO:0000259" key="3">
    <source>
        <dbReference type="PROSITE" id="PS50158"/>
    </source>
</evidence>
<feature type="compositionally biased region" description="Low complexity" evidence="2">
    <location>
        <begin position="1"/>
        <end position="24"/>
    </location>
</feature>
<keyword evidence="1" id="KW-0862">Zinc</keyword>
<comment type="caution">
    <text evidence="4">The sequence shown here is derived from an EMBL/GenBank/DDBJ whole genome shotgun (WGS) entry which is preliminary data.</text>
</comment>
<dbReference type="InterPro" id="IPR036875">
    <property type="entry name" value="Znf_CCHC_sf"/>
</dbReference>
<dbReference type="Gene3D" id="4.10.60.10">
    <property type="entry name" value="Zinc finger, CCHC-type"/>
    <property type="match status" value="1"/>
</dbReference>
<dbReference type="PROSITE" id="PS50158">
    <property type="entry name" value="ZF_CCHC"/>
    <property type="match status" value="1"/>
</dbReference>
<dbReference type="Proteomes" id="UP000681967">
    <property type="component" value="Unassembled WGS sequence"/>
</dbReference>
<dbReference type="EMBL" id="CAJOBH010253392">
    <property type="protein sequence ID" value="CAF5143561.1"/>
    <property type="molecule type" value="Genomic_DNA"/>
</dbReference>
<dbReference type="SMART" id="SM00343">
    <property type="entry name" value="ZnF_C2HC"/>
    <property type="match status" value="1"/>
</dbReference>
<dbReference type="GO" id="GO:0003676">
    <property type="term" value="F:nucleic acid binding"/>
    <property type="evidence" value="ECO:0007669"/>
    <property type="project" value="InterPro"/>
</dbReference>
<sequence length="132" mass="15570">PSSTSSSSTISRHQQSYYRQRQQYPMDSHQFQQNISHSYHHQQRQSQISYSQPQQQQQQHNRPKACYTCGDIGHLAFACPEQYSSDTNYSHNTRDGYKLDYRPRLNTSTNLHQQQKQMRSNSISKTKVRDNS</sequence>
<evidence type="ECO:0000313" key="5">
    <source>
        <dbReference type="EMBL" id="CAF5192752.1"/>
    </source>
</evidence>
<evidence type="ECO:0000313" key="6">
    <source>
        <dbReference type="Proteomes" id="UP000681967"/>
    </source>
</evidence>
<feature type="region of interest" description="Disordered" evidence="2">
    <location>
        <begin position="1"/>
        <end position="65"/>
    </location>
</feature>
<feature type="compositionally biased region" description="Basic and acidic residues" evidence="2">
    <location>
        <begin position="92"/>
        <end position="103"/>
    </location>
</feature>